<feature type="transmembrane region" description="Helical" evidence="2">
    <location>
        <begin position="159"/>
        <end position="179"/>
    </location>
</feature>
<keyword evidence="2" id="KW-0472">Membrane</keyword>
<dbReference type="InterPro" id="IPR000253">
    <property type="entry name" value="FHA_dom"/>
</dbReference>
<dbReference type="SUPFAM" id="SSF49879">
    <property type="entry name" value="SMAD/FHA domain"/>
    <property type="match status" value="1"/>
</dbReference>
<dbReference type="PROSITE" id="PS50006">
    <property type="entry name" value="FHA_DOMAIN"/>
    <property type="match status" value="1"/>
</dbReference>
<dbReference type="EMBL" id="JAZIBG010000028">
    <property type="protein sequence ID" value="MEF7614928.1"/>
    <property type="molecule type" value="Genomic_DNA"/>
</dbReference>
<feature type="compositionally biased region" description="Acidic residues" evidence="1">
    <location>
        <begin position="323"/>
        <end position="336"/>
    </location>
</feature>
<feature type="domain" description="FHA" evidence="3">
    <location>
        <begin position="31"/>
        <end position="81"/>
    </location>
</feature>
<name>A0AAW9QFH8_9BURK</name>
<evidence type="ECO:0000256" key="1">
    <source>
        <dbReference type="SAM" id="MobiDB-lite"/>
    </source>
</evidence>
<feature type="transmembrane region" description="Helical" evidence="2">
    <location>
        <begin position="200"/>
        <end position="220"/>
    </location>
</feature>
<feature type="transmembrane region" description="Helical" evidence="2">
    <location>
        <begin position="128"/>
        <end position="147"/>
    </location>
</feature>
<proteinExistence type="predicted"/>
<keyword evidence="2" id="KW-0812">Transmembrane</keyword>
<dbReference type="AlphaFoldDB" id="A0AAW9QFH8"/>
<evidence type="ECO:0000259" key="3">
    <source>
        <dbReference type="PROSITE" id="PS50006"/>
    </source>
</evidence>
<evidence type="ECO:0000313" key="5">
    <source>
        <dbReference type="Proteomes" id="UP001336250"/>
    </source>
</evidence>
<dbReference type="Proteomes" id="UP001336250">
    <property type="component" value="Unassembled WGS sequence"/>
</dbReference>
<sequence length="336" mass="36525">MAAAEARLALIEVFDRDGRLLRQHDVVAWPASIGRGLDCSIVLDDPHVAARHAWIEADGDNRLWLVAGPSVNGVWAGRRRLRDGARMPLDEARGGWQIGLTRVRVRLAGDVLAPEQPLAGSAAGRRRALATTGYALALWAMLLGEHWVRLDPGSRPSDWLSVVFAPPLALSLWSALWALASKLFRHRFDFESHWALSVRFAFGLTLAGTVLPLAAAALAWPGLFRWIDPLMAVGAVAWLVCHAALVLPQRRRTLTAMAAGMLAAAGAVGMTLRHQNEAPWVGPLYMSVLPQPGWRLARPVESSAFVESTGSLRATLDARAHDEPDEPDEAEPAESE</sequence>
<dbReference type="Gene3D" id="2.60.200.20">
    <property type="match status" value="1"/>
</dbReference>
<gene>
    <name evidence="4" type="ORF">V4F39_13475</name>
</gene>
<reference evidence="4 5" key="1">
    <citation type="submission" date="2024-02" db="EMBL/GenBank/DDBJ databases">
        <title>Genome sequence of Aquincola sp. MAHUQ-54.</title>
        <authorList>
            <person name="Huq M.A."/>
        </authorList>
    </citation>
    <scope>NUCLEOTIDE SEQUENCE [LARGE SCALE GENOMIC DNA]</scope>
    <source>
        <strain evidence="4 5">MAHUQ-54</strain>
    </source>
</reference>
<keyword evidence="5" id="KW-1185">Reference proteome</keyword>
<dbReference type="InterPro" id="IPR008984">
    <property type="entry name" value="SMAD_FHA_dom_sf"/>
</dbReference>
<evidence type="ECO:0000256" key="2">
    <source>
        <dbReference type="SAM" id="Phobius"/>
    </source>
</evidence>
<organism evidence="4 5">
    <name type="scientific">Aquincola agrisoli</name>
    <dbReference type="NCBI Taxonomy" id="3119538"/>
    <lineage>
        <taxon>Bacteria</taxon>
        <taxon>Pseudomonadati</taxon>
        <taxon>Pseudomonadota</taxon>
        <taxon>Betaproteobacteria</taxon>
        <taxon>Burkholderiales</taxon>
        <taxon>Sphaerotilaceae</taxon>
        <taxon>Aquincola</taxon>
    </lineage>
</organism>
<dbReference type="RefSeq" id="WP_332290017.1">
    <property type="nucleotide sequence ID" value="NZ_JAZIBG010000028.1"/>
</dbReference>
<evidence type="ECO:0000313" key="4">
    <source>
        <dbReference type="EMBL" id="MEF7614928.1"/>
    </source>
</evidence>
<keyword evidence="2" id="KW-1133">Transmembrane helix</keyword>
<dbReference type="Pfam" id="PF00498">
    <property type="entry name" value="FHA"/>
    <property type="match status" value="1"/>
</dbReference>
<dbReference type="SMART" id="SM00240">
    <property type="entry name" value="FHA"/>
    <property type="match status" value="1"/>
</dbReference>
<protein>
    <submittedName>
        <fullName evidence="4">FHA domain-containing protein</fullName>
    </submittedName>
</protein>
<comment type="caution">
    <text evidence="4">The sequence shown here is derived from an EMBL/GenBank/DDBJ whole genome shotgun (WGS) entry which is preliminary data.</text>
</comment>
<dbReference type="CDD" id="cd00060">
    <property type="entry name" value="FHA"/>
    <property type="match status" value="1"/>
</dbReference>
<feature type="transmembrane region" description="Helical" evidence="2">
    <location>
        <begin position="226"/>
        <end position="247"/>
    </location>
</feature>
<feature type="region of interest" description="Disordered" evidence="1">
    <location>
        <begin position="315"/>
        <end position="336"/>
    </location>
</feature>
<accession>A0AAW9QFH8</accession>